<dbReference type="PROSITE" id="PS00379">
    <property type="entry name" value="CDP_ALCOHOL_P_TRANSF"/>
    <property type="match status" value="1"/>
</dbReference>
<organism evidence="7 8">
    <name type="scientific">Clostridium lapidicellarium</name>
    <dbReference type="NCBI Taxonomy" id="3240931"/>
    <lineage>
        <taxon>Bacteria</taxon>
        <taxon>Bacillati</taxon>
        <taxon>Bacillota</taxon>
        <taxon>Clostridia</taxon>
        <taxon>Eubacteriales</taxon>
        <taxon>Clostridiaceae</taxon>
        <taxon>Clostridium</taxon>
    </lineage>
</organism>
<evidence type="ECO:0000313" key="8">
    <source>
        <dbReference type="Proteomes" id="UP001565220"/>
    </source>
</evidence>
<dbReference type="GO" id="GO:0016740">
    <property type="term" value="F:transferase activity"/>
    <property type="evidence" value="ECO:0007669"/>
    <property type="project" value="UniProtKB-KW"/>
</dbReference>
<evidence type="ECO:0000256" key="1">
    <source>
        <dbReference type="ARBA" id="ARBA00003973"/>
    </source>
</evidence>
<dbReference type="PIRSF" id="PIRSF000847">
    <property type="entry name" value="Phos_ph_gly_syn"/>
    <property type="match status" value="1"/>
</dbReference>
<evidence type="ECO:0000256" key="3">
    <source>
        <dbReference type="ARBA" id="ARBA00022679"/>
    </source>
</evidence>
<feature type="transmembrane region" description="Helical" evidence="6">
    <location>
        <begin position="38"/>
        <end position="58"/>
    </location>
</feature>
<comment type="caution">
    <text evidence="7">The sequence shown here is derived from an EMBL/GenBank/DDBJ whole genome shotgun (WGS) entry which is preliminary data.</text>
</comment>
<evidence type="ECO:0000256" key="4">
    <source>
        <dbReference type="ARBA" id="ARBA00033018"/>
    </source>
</evidence>
<feature type="transmembrane region" description="Helical" evidence="6">
    <location>
        <begin position="132"/>
        <end position="152"/>
    </location>
</feature>
<feature type="transmembrane region" description="Helical" evidence="6">
    <location>
        <begin position="158"/>
        <end position="175"/>
    </location>
</feature>
<dbReference type="Gene3D" id="1.20.120.1760">
    <property type="match status" value="1"/>
</dbReference>
<dbReference type="RefSeq" id="WP_369869369.1">
    <property type="nucleotide sequence ID" value="NZ_JBGFFE010000029.1"/>
</dbReference>
<dbReference type="Proteomes" id="UP001565220">
    <property type="component" value="Unassembled WGS sequence"/>
</dbReference>
<keyword evidence="3 5" id="KW-0808">Transferase</keyword>
<keyword evidence="6" id="KW-1133">Transmembrane helix</keyword>
<dbReference type="InterPro" id="IPR043130">
    <property type="entry name" value="CDP-OH_PTrfase_TM_dom"/>
</dbReference>
<sequence>MQRILKFIPNIITASRIIMSALFVSNVLKQFRYGQEKILSIAIIFFLICLSDLIDGYIARKSNCTSRMGAKLDIFADLFFIVSSYVTLVILRIMPLWFLVFVCLKFIEFLYTSNFIRKCDEVSAHPFIFDKLGRIVSAMFFIVPGIICYSRFSCTVNFLLYIILILGVLSSYLRIKECFEWN</sequence>
<dbReference type="EMBL" id="JBGFFE010000029">
    <property type="protein sequence ID" value="MEY8764787.1"/>
    <property type="molecule type" value="Genomic_DNA"/>
</dbReference>
<gene>
    <name evidence="7" type="ORF">AB8S09_14280</name>
</gene>
<dbReference type="InterPro" id="IPR000462">
    <property type="entry name" value="CDP-OH_P_trans"/>
</dbReference>
<comment type="function">
    <text evidence="1">This protein catalyzes the committed step to the synthesis of the acidic phospholipids.</text>
</comment>
<feature type="transmembrane region" description="Helical" evidence="6">
    <location>
        <begin position="7"/>
        <end position="26"/>
    </location>
</feature>
<evidence type="ECO:0000256" key="5">
    <source>
        <dbReference type="RuleBase" id="RU003750"/>
    </source>
</evidence>
<evidence type="ECO:0000313" key="7">
    <source>
        <dbReference type="EMBL" id="MEY8764787.1"/>
    </source>
</evidence>
<keyword evidence="8" id="KW-1185">Reference proteome</keyword>
<dbReference type="InterPro" id="IPR048254">
    <property type="entry name" value="CDP_ALCOHOL_P_TRANSF_CS"/>
</dbReference>
<keyword evidence="6" id="KW-0812">Transmembrane</keyword>
<accession>A0ABV4E0W1</accession>
<evidence type="ECO:0000256" key="6">
    <source>
        <dbReference type="SAM" id="Phobius"/>
    </source>
</evidence>
<name>A0ABV4E0W1_9CLOT</name>
<proteinExistence type="inferred from homology"/>
<dbReference type="InterPro" id="IPR004570">
    <property type="entry name" value="Phosphatidylglycerol_P_synth"/>
</dbReference>
<comment type="similarity">
    <text evidence="2 5">Belongs to the CDP-alcohol phosphatidyltransferase class-I family.</text>
</comment>
<dbReference type="Pfam" id="PF01066">
    <property type="entry name" value="CDP-OH_P_transf"/>
    <property type="match status" value="1"/>
</dbReference>
<reference evidence="7 8" key="1">
    <citation type="submission" date="2024-08" db="EMBL/GenBank/DDBJ databases">
        <title>Clostridium lapicellarii sp. nov., and Clostridium renhuaiense sp. nov., two species isolated from the mud in a fermentation cellar used for producing sauce-flavour Chinese liquors.</title>
        <authorList>
            <person name="Yang F."/>
            <person name="Wang H."/>
            <person name="Chen L.Q."/>
            <person name="Zhou N."/>
            <person name="Lu J.J."/>
            <person name="Pu X.X."/>
            <person name="Wan B."/>
            <person name="Wang L."/>
            <person name="Liu S.J."/>
        </authorList>
    </citation>
    <scope>NUCLEOTIDE SEQUENCE [LARGE SCALE GENOMIC DNA]</scope>
    <source>
        <strain evidence="7 8">MT-113</strain>
    </source>
</reference>
<protein>
    <recommendedName>
        <fullName evidence="4">Phosphatidylglycerophosphate synthase</fullName>
    </recommendedName>
</protein>
<evidence type="ECO:0000256" key="2">
    <source>
        <dbReference type="ARBA" id="ARBA00010441"/>
    </source>
</evidence>
<keyword evidence="6" id="KW-0472">Membrane</keyword>